<reference evidence="7 8" key="1">
    <citation type="submission" date="2013-12" db="EMBL/GenBank/DDBJ databases">
        <authorList>
            <person name="Stott M."/>
        </authorList>
    </citation>
    <scope>NUCLEOTIDE SEQUENCE [LARGE SCALE GENOMIC DNA]</scope>
    <source>
        <strain evidence="7 8">K22</strain>
    </source>
</reference>
<dbReference type="InterPro" id="IPR036116">
    <property type="entry name" value="FN3_sf"/>
</dbReference>
<feature type="chain" id="PRO_5002110830" evidence="5">
    <location>
        <begin position="20"/>
        <end position="837"/>
    </location>
</feature>
<dbReference type="InterPro" id="IPR013780">
    <property type="entry name" value="Glyco_hydro_b"/>
</dbReference>
<dbReference type="CDD" id="cd14791">
    <property type="entry name" value="GH36"/>
    <property type="match status" value="1"/>
</dbReference>
<dbReference type="RefSeq" id="WP_041975086.1">
    <property type="nucleotide sequence ID" value="NZ_CBXV010000004.1"/>
</dbReference>
<dbReference type="Gene3D" id="2.60.40.1180">
    <property type="entry name" value="Golgi alpha-mannosidase II"/>
    <property type="match status" value="1"/>
</dbReference>
<accession>A0A0B6WUT9</accession>
<dbReference type="CDD" id="cd00063">
    <property type="entry name" value="FN3"/>
    <property type="match status" value="1"/>
</dbReference>
<reference evidence="7 8" key="2">
    <citation type="submission" date="2015-01" db="EMBL/GenBank/DDBJ databases">
        <title>Complete genome sequence of Pyrinomonas methylaliphatogenes type strain K22T.</title>
        <authorList>
            <person name="Lee K.C.Y."/>
            <person name="Power J.F."/>
            <person name="Dunfield P.F."/>
            <person name="Morgan X.C."/>
            <person name="Huttenhower C."/>
            <person name="Stott M.B."/>
        </authorList>
    </citation>
    <scope>NUCLEOTIDE SEQUENCE [LARGE SCALE GENOMIC DNA]</scope>
    <source>
        <strain evidence="7 8">K22</strain>
    </source>
</reference>
<dbReference type="InterPro" id="IPR013222">
    <property type="entry name" value="Glyco_hyd_98_carb-bd"/>
</dbReference>
<keyword evidence="2 5" id="KW-0732">Signal</keyword>
<dbReference type="PANTHER" id="PTHR11452:SF75">
    <property type="entry name" value="ALPHA-GALACTOSIDASE MEL1"/>
    <property type="match status" value="1"/>
</dbReference>
<dbReference type="PANTHER" id="PTHR11452">
    <property type="entry name" value="ALPHA-GALACTOSIDASE/ALPHA-N-ACETYLGALACTOSAMINIDASE"/>
    <property type="match status" value="1"/>
</dbReference>
<comment type="similarity">
    <text evidence="1">Belongs to the glycosyl hydrolase 27 family.</text>
</comment>
<dbReference type="EMBL" id="CBXV010000004">
    <property type="protein sequence ID" value="CDM65028.1"/>
    <property type="molecule type" value="Genomic_DNA"/>
</dbReference>
<evidence type="ECO:0000256" key="4">
    <source>
        <dbReference type="ARBA" id="ARBA00023295"/>
    </source>
</evidence>
<dbReference type="GO" id="GO:0004557">
    <property type="term" value="F:alpha-galactosidase activity"/>
    <property type="evidence" value="ECO:0007669"/>
    <property type="project" value="InterPro"/>
</dbReference>
<evidence type="ECO:0000313" key="8">
    <source>
        <dbReference type="Proteomes" id="UP000031518"/>
    </source>
</evidence>
<sequence length="837" mass="95146" precursor="true">MRIVSQKVKLLACCLVAHAMICAPLVAQTSPARAWPHPIQARIKDGTNKDLFVMTLGDVDTPLADGVFDPAADELRLKDGTVIKGYYKDRLRVRYFAPIDKSHFPLPPAGWCSWYYYYQEINETEVRRNAEWIARNLKDYGAQYVQIDDGWQGAGRGQSDNRDWTKVNAARFPSGLDGLAAYIKELGLKPGIWLAPHGQSNEQVVKSHPRVFLLKEDGSSASSTWEGRYLVDPSTPEAREYLKDLFRTLKRWGYEYFKIDGQPIVVREYRTKRAFMKDQTEDPVALYRKTLASIRSAIGPDSYLLGCWGIPLEGIGIMNGSRTGTDIVAAWNGFKYALRATMQYYFLHNIAWYTDPDVFVVRPPLPLEQARAWATLQGLTGQALLTSDRLMDLPEERVELLRRIYPAVDIRPLDLFPAERDKRIFDLKIKHLDRQYDVVGIFNYDEDRPSLVYLNWQELGLPANRPVHIFDFWNREYLGAWEHGMTIELNPASCRVLTLLPDEDRIQLISTSRHITQGWVDLLDQRYDPATHSYSGRSRVIKDDPYELRFVFPRGKNFAIKKAIARTEAGELPVKIDNHQGWATIEFAAPRTTEVRWEVAFEPAEFYRYPVREPSNPWIERVSLDGVDLRWNPPYQGVAGYVVALNGRPLGFTPTNVFTLRNLDPDAAYTAEIRAVWYDGTLSEKGARVEFSLRQLLPQELPLSALTPLRLTSGWQQPERDRTFLGTRLSLDGQSHATGIGMPTDSEIEFGIAGPYTTFSALVGIDDSYRSNDPRSVEFTVSGDGKELWQGVVKKGDRPLPVKVNISGVRRLSLRVRRVGGDGGRVPADWADAKLVR</sequence>
<evidence type="ECO:0000256" key="2">
    <source>
        <dbReference type="ARBA" id="ARBA00022729"/>
    </source>
</evidence>
<feature type="domain" description="Fibronectin type-III" evidence="6">
    <location>
        <begin position="613"/>
        <end position="696"/>
    </location>
</feature>
<keyword evidence="4" id="KW-0326">Glycosidase</keyword>
<dbReference type="SUPFAM" id="SSF51011">
    <property type="entry name" value="Glycosyl hydrolase domain"/>
    <property type="match status" value="1"/>
</dbReference>
<dbReference type="SUPFAM" id="SSF49265">
    <property type="entry name" value="Fibronectin type III"/>
    <property type="match status" value="1"/>
</dbReference>
<proteinExistence type="inferred from homology"/>
<name>A0A0B6WUT9_9BACT</name>
<protein>
    <submittedName>
        <fullName evidence="7">Alpha-galactosidase</fullName>
    </submittedName>
</protein>
<dbReference type="AlphaFoldDB" id="A0A0B6WUT9"/>
<evidence type="ECO:0000256" key="1">
    <source>
        <dbReference type="ARBA" id="ARBA00009743"/>
    </source>
</evidence>
<dbReference type="InterPro" id="IPR013785">
    <property type="entry name" value="Aldolase_TIM"/>
</dbReference>
<feature type="signal peptide" evidence="5">
    <location>
        <begin position="1"/>
        <end position="19"/>
    </location>
</feature>
<evidence type="ECO:0000259" key="6">
    <source>
        <dbReference type="PROSITE" id="PS50853"/>
    </source>
</evidence>
<evidence type="ECO:0000313" key="7">
    <source>
        <dbReference type="EMBL" id="CDM65028.1"/>
    </source>
</evidence>
<dbReference type="InterPro" id="IPR008979">
    <property type="entry name" value="Galactose-bd-like_sf"/>
</dbReference>
<dbReference type="OrthoDB" id="9758822at2"/>
<dbReference type="SUPFAM" id="SSF49785">
    <property type="entry name" value="Galactose-binding domain-like"/>
    <property type="match status" value="1"/>
</dbReference>
<dbReference type="InterPro" id="IPR038637">
    <property type="entry name" value="NPCBM_sf"/>
</dbReference>
<dbReference type="InterPro" id="IPR002241">
    <property type="entry name" value="Glyco_hydro_27"/>
</dbReference>
<dbReference type="PROSITE" id="PS50853">
    <property type="entry name" value="FN3"/>
    <property type="match status" value="1"/>
</dbReference>
<dbReference type="Pfam" id="PF02065">
    <property type="entry name" value="Melibiase"/>
    <property type="match status" value="1"/>
</dbReference>
<dbReference type="InterPro" id="IPR017853">
    <property type="entry name" value="GH"/>
</dbReference>
<evidence type="ECO:0000256" key="5">
    <source>
        <dbReference type="SAM" id="SignalP"/>
    </source>
</evidence>
<dbReference type="SMART" id="SM00060">
    <property type="entry name" value="FN3"/>
    <property type="match status" value="1"/>
</dbReference>
<dbReference type="InterPro" id="IPR013783">
    <property type="entry name" value="Ig-like_fold"/>
</dbReference>
<dbReference type="STRING" id="454194.PYK22_01025"/>
<dbReference type="Proteomes" id="UP000031518">
    <property type="component" value="Unassembled WGS sequence"/>
</dbReference>
<organism evidence="7 8">
    <name type="scientific">Pyrinomonas methylaliphatogenes</name>
    <dbReference type="NCBI Taxonomy" id="454194"/>
    <lineage>
        <taxon>Bacteria</taxon>
        <taxon>Pseudomonadati</taxon>
        <taxon>Acidobacteriota</taxon>
        <taxon>Blastocatellia</taxon>
        <taxon>Blastocatellales</taxon>
        <taxon>Pyrinomonadaceae</taxon>
        <taxon>Pyrinomonas</taxon>
    </lineage>
</organism>
<dbReference type="InterPro" id="IPR041233">
    <property type="entry name" value="Melibiase_C"/>
</dbReference>
<dbReference type="GO" id="GO:0016052">
    <property type="term" value="P:carbohydrate catabolic process"/>
    <property type="evidence" value="ECO:0007669"/>
    <property type="project" value="InterPro"/>
</dbReference>
<dbReference type="InterPro" id="IPR003961">
    <property type="entry name" value="FN3_dom"/>
</dbReference>
<dbReference type="Gene3D" id="2.60.120.1060">
    <property type="entry name" value="NPCBM/NEW2 domain"/>
    <property type="match status" value="1"/>
</dbReference>
<dbReference type="InterPro" id="IPR002252">
    <property type="entry name" value="Glyco_hydro_36"/>
</dbReference>
<gene>
    <name evidence="7" type="ORF">PYK22_01025</name>
</gene>
<dbReference type="SMART" id="SM00776">
    <property type="entry name" value="NPCBM"/>
    <property type="match status" value="1"/>
</dbReference>
<dbReference type="Gene3D" id="3.20.20.70">
    <property type="entry name" value="Aldolase class I"/>
    <property type="match status" value="1"/>
</dbReference>
<dbReference type="Gene3D" id="2.60.40.10">
    <property type="entry name" value="Immunoglobulins"/>
    <property type="match status" value="1"/>
</dbReference>
<keyword evidence="3" id="KW-0378">Hydrolase</keyword>
<dbReference type="Pfam" id="PF17801">
    <property type="entry name" value="Melibiase_C"/>
    <property type="match status" value="1"/>
</dbReference>
<evidence type="ECO:0000256" key="3">
    <source>
        <dbReference type="ARBA" id="ARBA00022801"/>
    </source>
</evidence>
<dbReference type="SUPFAM" id="SSF51445">
    <property type="entry name" value="(Trans)glycosidases"/>
    <property type="match status" value="1"/>
</dbReference>
<keyword evidence="8" id="KW-1185">Reference proteome</keyword>
<dbReference type="Pfam" id="PF08305">
    <property type="entry name" value="NPCBM"/>
    <property type="match status" value="1"/>
</dbReference>